<evidence type="ECO:0000256" key="6">
    <source>
        <dbReference type="ARBA" id="ARBA00022692"/>
    </source>
</evidence>
<dbReference type="Gene3D" id="6.10.340.10">
    <property type="match status" value="1"/>
</dbReference>
<dbReference type="InterPro" id="IPR003661">
    <property type="entry name" value="HisK_dim/P_dom"/>
</dbReference>
<evidence type="ECO:0000313" key="15">
    <source>
        <dbReference type="Proteomes" id="UP000253918"/>
    </source>
</evidence>
<proteinExistence type="predicted"/>
<dbReference type="SUPFAM" id="SSF55874">
    <property type="entry name" value="ATPase domain of HSP90 chaperone/DNA topoisomerase II/histidine kinase"/>
    <property type="match status" value="1"/>
</dbReference>
<dbReference type="PROSITE" id="PS50109">
    <property type="entry name" value="HIS_KIN"/>
    <property type="match status" value="1"/>
</dbReference>
<accession>A0A369VWV8</accession>
<reference evidence="14 15" key="1">
    <citation type="submission" date="2018-07" db="EMBL/GenBank/DDBJ databases">
        <title>a novel species of Sphingomonas isolated from the rhizosphere soil of Araceae plant.</title>
        <authorList>
            <person name="Zhiyong W."/>
            <person name="Qinglan Z."/>
            <person name="Zhiwei F."/>
            <person name="Ding X."/>
            <person name="Gejiao W."/>
            <person name="Shixue Z."/>
        </authorList>
    </citation>
    <scope>NUCLEOTIDE SEQUENCE [LARGE SCALE GENOMIC DNA]</scope>
    <source>
        <strain evidence="14 15">WZY 27</strain>
    </source>
</reference>
<keyword evidence="6 11" id="KW-0812">Transmembrane</keyword>
<evidence type="ECO:0000259" key="13">
    <source>
        <dbReference type="PROSITE" id="PS50885"/>
    </source>
</evidence>
<dbReference type="PANTHER" id="PTHR45436">
    <property type="entry name" value="SENSOR HISTIDINE KINASE YKOH"/>
    <property type="match status" value="1"/>
</dbReference>
<evidence type="ECO:0000259" key="12">
    <source>
        <dbReference type="PROSITE" id="PS50109"/>
    </source>
</evidence>
<dbReference type="EMBL" id="QQNB01000002">
    <property type="protein sequence ID" value="RDE06105.1"/>
    <property type="molecule type" value="Genomic_DNA"/>
</dbReference>
<evidence type="ECO:0000256" key="2">
    <source>
        <dbReference type="ARBA" id="ARBA00004370"/>
    </source>
</evidence>
<dbReference type="EC" id="2.7.13.3" evidence="3"/>
<keyword evidence="7 14" id="KW-0418">Kinase</keyword>
<dbReference type="SMART" id="SM00304">
    <property type="entry name" value="HAMP"/>
    <property type="match status" value="1"/>
</dbReference>
<dbReference type="Pfam" id="PF02518">
    <property type="entry name" value="HATPase_c"/>
    <property type="match status" value="1"/>
</dbReference>
<evidence type="ECO:0000256" key="10">
    <source>
        <dbReference type="ARBA" id="ARBA00023136"/>
    </source>
</evidence>
<dbReference type="InterPro" id="IPR050428">
    <property type="entry name" value="TCS_sensor_his_kinase"/>
</dbReference>
<feature type="domain" description="HAMP" evidence="13">
    <location>
        <begin position="175"/>
        <end position="230"/>
    </location>
</feature>
<evidence type="ECO:0000256" key="1">
    <source>
        <dbReference type="ARBA" id="ARBA00000085"/>
    </source>
</evidence>
<evidence type="ECO:0000256" key="3">
    <source>
        <dbReference type="ARBA" id="ARBA00012438"/>
    </source>
</evidence>
<keyword evidence="15" id="KW-1185">Reference proteome</keyword>
<dbReference type="InterPro" id="IPR036890">
    <property type="entry name" value="HATPase_C_sf"/>
</dbReference>
<dbReference type="InterPro" id="IPR003660">
    <property type="entry name" value="HAMP_dom"/>
</dbReference>
<feature type="domain" description="Histidine kinase" evidence="12">
    <location>
        <begin position="238"/>
        <end position="450"/>
    </location>
</feature>
<dbReference type="SMART" id="SM00387">
    <property type="entry name" value="HATPase_c"/>
    <property type="match status" value="1"/>
</dbReference>
<evidence type="ECO:0000256" key="7">
    <source>
        <dbReference type="ARBA" id="ARBA00022777"/>
    </source>
</evidence>
<dbReference type="SUPFAM" id="SSF47384">
    <property type="entry name" value="Homodimeric domain of signal transducing histidine kinase"/>
    <property type="match status" value="1"/>
</dbReference>
<evidence type="ECO:0000256" key="11">
    <source>
        <dbReference type="SAM" id="Phobius"/>
    </source>
</evidence>
<comment type="subcellular location">
    <subcellularLocation>
        <location evidence="2">Membrane</location>
    </subcellularLocation>
</comment>
<feature type="transmembrane region" description="Helical" evidence="11">
    <location>
        <begin position="154"/>
        <end position="177"/>
    </location>
</feature>
<dbReference type="InterPro" id="IPR036097">
    <property type="entry name" value="HisK_dim/P_sf"/>
</dbReference>
<evidence type="ECO:0000256" key="4">
    <source>
        <dbReference type="ARBA" id="ARBA00022553"/>
    </source>
</evidence>
<sequence length="456" mass="48271">MRLSVTARIALLAIALALISNVVLVGFVWRQVRGVAVEALRRDTMEQADTYLGIYRTGGRRGLDAALRQADDPADPFQIAALVDADGRRIVGAGPQRMRLATGSPSFTIGGIADAAPWSQHEAGYTVRRVGQVRLVSGHLLNDWAQEQRGIERALLLAVLLSLALGVGGGLVVARYVGNRLGRIVRVIDGVGQGDLSARVGHLVQGGGDAFDRLAHRLDAMLDKIERLMGEVRVVSDSLAHDLRSPLARLRSKAEAAALAEDAGAREAALSGLLAETDLVLRMLSTLLEISRSESVGSDRFSPTPLAELVEEIGELYAPVVEDAGLAFTVSIESRPAARPLHRELLTQAVTNLIDNALRHGVSGGEITLRLSDAQGRPAIAVEDRGPGIAKADRAQALRRFGRLDGARTLPGAGLGLALVEAVTRLHGGAFELADNAPGLVARILLPARPVAEPIA</sequence>
<dbReference type="InterPro" id="IPR005467">
    <property type="entry name" value="His_kinase_dom"/>
</dbReference>
<gene>
    <name evidence="14" type="ORF">DVW87_09765</name>
</gene>
<dbReference type="Proteomes" id="UP000253918">
    <property type="component" value="Unassembled WGS sequence"/>
</dbReference>
<organism evidence="14 15">
    <name type="scientific">Sphingomonas aracearum</name>
    <dbReference type="NCBI Taxonomy" id="2283317"/>
    <lineage>
        <taxon>Bacteria</taxon>
        <taxon>Pseudomonadati</taxon>
        <taxon>Pseudomonadota</taxon>
        <taxon>Alphaproteobacteria</taxon>
        <taxon>Sphingomonadales</taxon>
        <taxon>Sphingomonadaceae</taxon>
        <taxon>Sphingomonas</taxon>
    </lineage>
</organism>
<keyword evidence="10 11" id="KW-0472">Membrane</keyword>
<keyword evidence="5" id="KW-0808">Transferase</keyword>
<dbReference type="InterPro" id="IPR004358">
    <property type="entry name" value="Sig_transdc_His_kin-like_C"/>
</dbReference>
<keyword evidence="4" id="KW-0597">Phosphoprotein</keyword>
<evidence type="ECO:0000256" key="8">
    <source>
        <dbReference type="ARBA" id="ARBA00022989"/>
    </source>
</evidence>
<keyword evidence="8 11" id="KW-1133">Transmembrane helix</keyword>
<protein>
    <recommendedName>
        <fullName evidence="3">histidine kinase</fullName>
        <ecNumber evidence="3">2.7.13.3</ecNumber>
    </recommendedName>
</protein>
<dbReference type="SMART" id="SM00388">
    <property type="entry name" value="HisKA"/>
    <property type="match status" value="1"/>
</dbReference>
<dbReference type="CDD" id="cd00075">
    <property type="entry name" value="HATPase"/>
    <property type="match status" value="1"/>
</dbReference>
<evidence type="ECO:0000256" key="5">
    <source>
        <dbReference type="ARBA" id="ARBA00022679"/>
    </source>
</evidence>
<comment type="catalytic activity">
    <reaction evidence="1">
        <text>ATP + protein L-histidine = ADP + protein N-phospho-L-histidine.</text>
        <dbReference type="EC" id="2.7.13.3"/>
    </reaction>
</comment>
<dbReference type="GO" id="GO:0000155">
    <property type="term" value="F:phosphorelay sensor kinase activity"/>
    <property type="evidence" value="ECO:0007669"/>
    <property type="project" value="InterPro"/>
</dbReference>
<evidence type="ECO:0000256" key="9">
    <source>
        <dbReference type="ARBA" id="ARBA00023012"/>
    </source>
</evidence>
<dbReference type="InterPro" id="IPR003594">
    <property type="entry name" value="HATPase_dom"/>
</dbReference>
<evidence type="ECO:0000313" key="14">
    <source>
        <dbReference type="EMBL" id="RDE06105.1"/>
    </source>
</evidence>
<dbReference type="PRINTS" id="PR00344">
    <property type="entry name" value="BCTRLSENSOR"/>
</dbReference>
<dbReference type="AlphaFoldDB" id="A0A369VWV8"/>
<keyword evidence="9" id="KW-0902">Two-component regulatory system</keyword>
<dbReference type="PROSITE" id="PS50885">
    <property type="entry name" value="HAMP"/>
    <property type="match status" value="1"/>
</dbReference>
<dbReference type="GO" id="GO:0005886">
    <property type="term" value="C:plasma membrane"/>
    <property type="evidence" value="ECO:0007669"/>
    <property type="project" value="TreeGrafter"/>
</dbReference>
<dbReference type="OrthoDB" id="9815202at2"/>
<feature type="transmembrane region" description="Helical" evidence="11">
    <location>
        <begin position="6"/>
        <end position="29"/>
    </location>
</feature>
<name>A0A369VWV8_9SPHN</name>
<dbReference type="Gene3D" id="3.30.565.10">
    <property type="entry name" value="Histidine kinase-like ATPase, C-terminal domain"/>
    <property type="match status" value="1"/>
</dbReference>
<comment type="caution">
    <text evidence="14">The sequence shown here is derived from an EMBL/GenBank/DDBJ whole genome shotgun (WGS) entry which is preliminary data.</text>
</comment>
<dbReference type="PANTHER" id="PTHR45436:SF8">
    <property type="entry name" value="HISTIDINE KINASE"/>
    <property type="match status" value="1"/>
</dbReference>